<dbReference type="PROSITE" id="PS51257">
    <property type="entry name" value="PROKAR_LIPOPROTEIN"/>
    <property type="match status" value="1"/>
</dbReference>
<dbReference type="InterPro" id="IPR013766">
    <property type="entry name" value="Thioredoxin_domain"/>
</dbReference>
<dbReference type="EMBL" id="JBBBDM010000006">
    <property type="protein sequence ID" value="MEI5688027.1"/>
    <property type="molecule type" value="Genomic_DNA"/>
</dbReference>
<feature type="domain" description="Thioredoxin" evidence="3">
    <location>
        <begin position="14"/>
        <end position="193"/>
    </location>
</feature>
<evidence type="ECO:0000256" key="2">
    <source>
        <dbReference type="ARBA" id="ARBA00023008"/>
    </source>
</evidence>
<evidence type="ECO:0000256" key="1">
    <source>
        <dbReference type="ARBA" id="ARBA00010996"/>
    </source>
</evidence>
<evidence type="ECO:0000313" key="5">
    <source>
        <dbReference type="Proteomes" id="UP001367771"/>
    </source>
</evidence>
<gene>
    <name evidence="4" type="ORF">V8201_13135</name>
</gene>
<reference evidence="4 5" key="1">
    <citation type="journal article" date="2013" name="Int. J. Syst. Evol. Microbiol.">
        <title>Sphingomonas kyungheensis sp. nov., a bacterium with ginsenoside-converting activity isolated from soil of a ginseng field.</title>
        <authorList>
            <person name="Son H.M."/>
            <person name="Yang J.E."/>
            <person name="Park Y."/>
            <person name="Han C.K."/>
            <person name="Kim S.G."/>
            <person name="Kook M."/>
            <person name="Yi T.H."/>
        </authorList>
    </citation>
    <scope>NUCLEOTIDE SEQUENCE [LARGE SCALE GENOMIC DNA]</scope>
    <source>
        <strain evidence="4 5">LMG 26582</strain>
    </source>
</reference>
<dbReference type="RefSeq" id="WP_336545582.1">
    <property type="nucleotide sequence ID" value="NZ_JBBBDM010000006.1"/>
</dbReference>
<dbReference type="PANTHER" id="PTHR12151">
    <property type="entry name" value="ELECTRON TRANSPORT PROTIN SCO1/SENC FAMILY MEMBER"/>
    <property type="match status" value="1"/>
</dbReference>
<proteinExistence type="inferred from homology"/>
<comment type="caution">
    <text evidence="4">The sequence shown here is derived from an EMBL/GenBank/DDBJ whole genome shotgun (WGS) entry which is preliminary data.</text>
</comment>
<evidence type="ECO:0000313" key="4">
    <source>
        <dbReference type="EMBL" id="MEI5688027.1"/>
    </source>
</evidence>
<dbReference type="SUPFAM" id="SSF52833">
    <property type="entry name" value="Thioredoxin-like"/>
    <property type="match status" value="1"/>
</dbReference>
<evidence type="ECO:0000259" key="3">
    <source>
        <dbReference type="PROSITE" id="PS51352"/>
    </source>
</evidence>
<dbReference type="Pfam" id="PF02630">
    <property type="entry name" value="SCO1-SenC"/>
    <property type="match status" value="1"/>
</dbReference>
<dbReference type="InterPro" id="IPR003782">
    <property type="entry name" value="SCO1/SenC"/>
</dbReference>
<dbReference type="Gene3D" id="3.40.30.10">
    <property type="entry name" value="Glutaredoxin"/>
    <property type="match status" value="1"/>
</dbReference>
<sequence length="193" mass="20424">MNILRLAPLAAVALVACQPAPPETPPLAGAKIGGPFTLTDQDGRTVSDRAFAGRYRIMYFGYTFCPDVCPTDAATIGAALSDLDRSDPDLAKRIVPIFVTVDPARDTPKVLKAFTAAFHPRMIGLTGTPAQIAAVSKAFGVYAGKGATQPGGGYLVNHSRTTYLMDPDDKPLALLPTEQGPRAVAAEIKRWAK</sequence>
<dbReference type="PROSITE" id="PS51352">
    <property type="entry name" value="THIOREDOXIN_2"/>
    <property type="match status" value="1"/>
</dbReference>
<comment type="similarity">
    <text evidence="1">Belongs to the SCO1/2 family.</text>
</comment>
<accession>A0ABU8H4Y8</accession>
<keyword evidence="5" id="KW-1185">Reference proteome</keyword>
<dbReference type="PANTHER" id="PTHR12151:SF25">
    <property type="entry name" value="LINALOOL DEHYDRATASE_ISOMERASE DOMAIN-CONTAINING PROTEIN"/>
    <property type="match status" value="1"/>
</dbReference>
<dbReference type="InterPro" id="IPR036249">
    <property type="entry name" value="Thioredoxin-like_sf"/>
</dbReference>
<protein>
    <submittedName>
        <fullName evidence="4">SCO family protein</fullName>
    </submittedName>
</protein>
<organism evidence="4 5">
    <name type="scientific">Sphingomonas kyungheensis</name>
    <dbReference type="NCBI Taxonomy" id="1069987"/>
    <lineage>
        <taxon>Bacteria</taxon>
        <taxon>Pseudomonadati</taxon>
        <taxon>Pseudomonadota</taxon>
        <taxon>Alphaproteobacteria</taxon>
        <taxon>Sphingomonadales</taxon>
        <taxon>Sphingomonadaceae</taxon>
        <taxon>Sphingomonas</taxon>
    </lineage>
</organism>
<keyword evidence="2" id="KW-0186">Copper</keyword>
<name>A0ABU8H4Y8_9SPHN</name>
<dbReference type="CDD" id="cd02968">
    <property type="entry name" value="SCO"/>
    <property type="match status" value="1"/>
</dbReference>
<dbReference type="Proteomes" id="UP001367771">
    <property type="component" value="Unassembled WGS sequence"/>
</dbReference>